<evidence type="ECO:0000313" key="1">
    <source>
        <dbReference type="EMBL" id="GEK15949.1"/>
    </source>
</evidence>
<gene>
    <name evidence="1" type="ORF">AFI02nite_39850</name>
</gene>
<protein>
    <submittedName>
        <fullName evidence="1">Uncharacterized protein</fullName>
    </submittedName>
</protein>
<organism evidence="1 2">
    <name type="scientific">Aliivibrio fischeri</name>
    <name type="common">Vibrio fischeri</name>
    <dbReference type="NCBI Taxonomy" id="668"/>
    <lineage>
        <taxon>Bacteria</taxon>
        <taxon>Pseudomonadati</taxon>
        <taxon>Pseudomonadota</taxon>
        <taxon>Gammaproteobacteria</taxon>
        <taxon>Vibrionales</taxon>
        <taxon>Vibrionaceae</taxon>
        <taxon>Aliivibrio</taxon>
    </lineage>
</organism>
<dbReference type="Proteomes" id="UP000321787">
    <property type="component" value="Unassembled WGS sequence"/>
</dbReference>
<sequence>MDLIFKLCEYNACITRLLLCKLSPNLPLNAVNPKKPRMPSVANRVDAFVWIINTQLG</sequence>
<dbReference type="AlphaFoldDB" id="A0A510UMZ4"/>
<reference evidence="1 2" key="1">
    <citation type="submission" date="2019-07" db="EMBL/GenBank/DDBJ databases">
        <title>Whole genome shotgun sequence of Aliivibrio fischeri NBRC 101058.</title>
        <authorList>
            <person name="Hosoyama A."/>
            <person name="Uohara A."/>
            <person name="Ohji S."/>
            <person name="Ichikawa N."/>
        </authorList>
    </citation>
    <scope>NUCLEOTIDE SEQUENCE [LARGE SCALE GENOMIC DNA]</scope>
    <source>
        <strain evidence="1 2">NBRC 101058</strain>
    </source>
</reference>
<comment type="caution">
    <text evidence="1">The sequence shown here is derived from an EMBL/GenBank/DDBJ whole genome shotgun (WGS) entry which is preliminary data.</text>
</comment>
<evidence type="ECO:0000313" key="2">
    <source>
        <dbReference type="Proteomes" id="UP000321787"/>
    </source>
</evidence>
<name>A0A510UMZ4_ALIFS</name>
<proteinExistence type="predicted"/>
<dbReference type="EMBL" id="BJTZ01000049">
    <property type="protein sequence ID" value="GEK15949.1"/>
    <property type="molecule type" value="Genomic_DNA"/>
</dbReference>
<accession>A0A510UMZ4</accession>